<accession>A0A8H5FP07</accession>
<organism evidence="1 2">
    <name type="scientific">Leucocoprinus leucothites</name>
    <dbReference type="NCBI Taxonomy" id="201217"/>
    <lineage>
        <taxon>Eukaryota</taxon>
        <taxon>Fungi</taxon>
        <taxon>Dikarya</taxon>
        <taxon>Basidiomycota</taxon>
        <taxon>Agaricomycotina</taxon>
        <taxon>Agaricomycetes</taxon>
        <taxon>Agaricomycetidae</taxon>
        <taxon>Agaricales</taxon>
        <taxon>Agaricineae</taxon>
        <taxon>Agaricaceae</taxon>
        <taxon>Leucocoprinus</taxon>
    </lineage>
</organism>
<reference evidence="1 2" key="1">
    <citation type="journal article" date="2020" name="ISME J.">
        <title>Uncovering the hidden diversity of litter-decomposition mechanisms in mushroom-forming fungi.</title>
        <authorList>
            <person name="Floudas D."/>
            <person name="Bentzer J."/>
            <person name="Ahren D."/>
            <person name="Johansson T."/>
            <person name="Persson P."/>
            <person name="Tunlid A."/>
        </authorList>
    </citation>
    <scope>NUCLEOTIDE SEQUENCE [LARGE SCALE GENOMIC DNA]</scope>
    <source>
        <strain evidence="1 2">CBS 146.42</strain>
    </source>
</reference>
<dbReference type="OrthoDB" id="2757916at2759"/>
<keyword evidence="2" id="KW-1185">Reference proteome</keyword>
<dbReference type="AlphaFoldDB" id="A0A8H5FP07"/>
<dbReference type="EMBL" id="JAACJO010000104">
    <property type="protein sequence ID" value="KAF5343408.1"/>
    <property type="molecule type" value="Genomic_DNA"/>
</dbReference>
<protein>
    <submittedName>
        <fullName evidence="1">Uncharacterized protein</fullName>
    </submittedName>
</protein>
<dbReference type="Proteomes" id="UP000559027">
    <property type="component" value="Unassembled WGS sequence"/>
</dbReference>
<sequence>MAFFMSRQQLRRYRLLELEREQHLEDAEGLVMTEEQRQSLLGSFMSAKIEFHDLDGLRWTRTALWRRQHTRRPTVLPNASPDCSFFLLTSRHAPTYDLDATVRASKCDYNRPVITKHSFWDQKSNMNTLALGLPLPPVNRPSSPTKGPNFTFNGGLGLVNPVAGQKHGCHKSQLNSVDFYYNAAAYSRPSLDHSSQWTPQAC</sequence>
<name>A0A8H5FP07_9AGAR</name>
<evidence type="ECO:0000313" key="1">
    <source>
        <dbReference type="EMBL" id="KAF5343408.1"/>
    </source>
</evidence>
<evidence type="ECO:0000313" key="2">
    <source>
        <dbReference type="Proteomes" id="UP000559027"/>
    </source>
</evidence>
<gene>
    <name evidence="1" type="ORF">D9756_011607</name>
</gene>
<proteinExistence type="predicted"/>
<comment type="caution">
    <text evidence="1">The sequence shown here is derived from an EMBL/GenBank/DDBJ whole genome shotgun (WGS) entry which is preliminary data.</text>
</comment>